<dbReference type="EMBL" id="UINC01003196">
    <property type="protein sequence ID" value="SVA04179.1"/>
    <property type="molecule type" value="Genomic_DNA"/>
</dbReference>
<proteinExistence type="predicted"/>
<organism evidence="2">
    <name type="scientific">marine metagenome</name>
    <dbReference type="NCBI Taxonomy" id="408172"/>
    <lineage>
        <taxon>unclassified sequences</taxon>
        <taxon>metagenomes</taxon>
        <taxon>ecological metagenomes</taxon>
    </lineage>
</organism>
<keyword evidence="1" id="KW-1133">Transmembrane helix</keyword>
<name>A0A381SL46_9ZZZZ</name>
<gene>
    <name evidence="2" type="ORF">METZ01_LOCUS57033</name>
</gene>
<reference evidence="2" key="1">
    <citation type="submission" date="2018-05" db="EMBL/GenBank/DDBJ databases">
        <authorList>
            <person name="Lanie J.A."/>
            <person name="Ng W.-L."/>
            <person name="Kazmierczak K.M."/>
            <person name="Andrzejewski T.M."/>
            <person name="Davidsen T.M."/>
            <person name="Wayne K.J."/>
            <person name="Tettelin H."/>
            <person name="Glass J.I."/>
            <person name="Rusch D."/>
            <person name="Podicherti R."/>
            <person name="Tsui H.-C.T."/>
            <person name="Winkler M.E."/>
        </authorList>
    </citation>
    <scope>NUCLEOTIDE SEQUENCE</scope>
</reference>
<keyword evidence="1" id="KW-0472">Membrane</keyword>
<keyword evidence="1" id="KW-0812">Transmembrane</keyword>
<dbReference type="AlphaFoldDB" id="A0A381SL46"/>
<accession>A0A381SL46</accession>
<protein>
    <submittedName>
        <fullName evidence="2">Uncharacterized protein</fullName>
    </submittedName>
</protein>
<evidence type="ECO:0000313" key="2">
    <source>
        <dbReference type="EMBL" id="SVA04179.1"/>
    </source>
</evidence>
<evidence type="ECO:0000256" key="1">
    <source>
        <dbReference type="SAM" id="Phobius"/>
    </source>
</evidence>
<sequence length="85" mass="10074">MNDNYTKKMLTITAICAVFIALTWGGMFSFISYQIIKSWYVGEKENDDIRKKHLQQHADEQVQYGRIIELQEEMIDILKKQEESK</sequence>
<feature type="transmembrane region" description="Helical" evidence="1">
    <location>
        <begin position="12"/>
        <end position="36"/>
    </location>
</feature>